<gene>
    <name evidence="1" type="ORF">HMPREF9156_00592</name>
</gene>
<reference evidence="1 2" key="1">
    <citation type="submission" date="2012-01" db="EMBL/GenBank/DDBJ databases">
        <title>The Genome Sequence of Scardovia wiggsiae F0424.</title>
        <authorList>
            <consortium name="The Broad Institute Genome Sequencing Platform"/>
            <person name="Earl A."/>
            <person name="Ward D."/>
            <person name="Feldgarden M."/>
            <person name="Gevers D."/>
            <person name="Izard J."/>
            <person name="Ganesan A."/>
            <person name="Baranova O.V."/>
            <person name="Blanton J.M."/>
            <person name="Tanner A.C."/>
            <person name="Mathney J."/>
            <person name="Dewhirst F.E."/>
            <person name="Young S.K."/>
            <person name="Zeng Q."/>
            <person name="Gargeya S."/>
            <person name="Fitzgerald M."/>
            <person name="Haas B."/>
            <person name="Abouelleil A."/>
            <person name="Alvarado L."/>
            <person name="Arachchi H.M."/>
            <person name="Berlin A."/>
            <person name="Chapman S.B."/>
            <person name="Gearin G."/>
            <person name="Goldberg J."/>
            <person name="Griggs A."/>
            <person name="Gujja S."/>
            <person name="Hansen M."/>
            <person name="Heiman D."/>
            <person name="Howarth C."/>
            <person name="Larimer J."/>
            <person name="Lui A."/>
            <person name="MacDonald P.J.P."/>
            <person name="McCowen C."/>
            <person name="Montmayeur A."/>
            <person name="Murphy C."/>
            <person name="Neiman D."/>
            <person name="Pearson M."/>
            <person name="Priest M."/>
            <person name="Roberts A."/>
            <person name="Saif S."/>
            <person name="Shea T."/>
            <person name="Sisk P."/>
            <person name="Stolte C."/>
            <person name="Sykes S."/>
            <person name="Wortman J."/>
            <person name="Nusbaum C."/>
            <person name="Birren B."/>
        </authorList>
    </citation>
    <scope>NUCLEOTIDE SEQUENCE [LARGE SCALE GENOMIC DNA]</scope>
    <source>
        <strain evidence="1 2">F0424</strain>
    </source>
</reference>
<comment type="caution">
    <text evidence="1">The sequence shown here is derived from an EMBL/GenBank/DDBJ whole genome shotgun (WGS) entry which is preliminary data.</text>
</comment>
<dbReference type="InterPro" id="IPR029058">
    <property type="entry name" value="AB_hydrolase_fold"/>
</dbReference>
<evidence type="ECO:0000313" key="1">
    <source>
        <dbReference type="EMBL" id="EJD65148.1"/>
    </source>
</evidence>
<dbReference type="STRING" id="857290.HMPREF9156_00592"/>
<evidence type="ECO:0008006" key="3">
    <source>
        <dbReference type="Google" id="ProtNLM"/>
    </source>
</evidence>
<keyword evidence="2" id="KW-1185">Reference proteome</keyword>
<dbReference type="RefSeq" id="WP_007147659.1">
    <property type="nucleotide sequence ID" value="NZ_AKCI01000001.1"/>
</dbReference>
<dbReference type="HOGENOM" id="CLU_038370_1_0_11"/>
<dbReference type="AlphaFoldDB" id="J0DFP9"/>
<accession>J0DFP9</accession>
<evidence type="ECO:0000313" key="2">
    <source>
        <dbReference type="Proteomes" id="UP000006415"/>
    </source>
</evidence>
<protein>
    <recommendedName>
        <fullName evidence="3">Fungal lipase-like domain-containing protein</fullName>
    </recommendedName>
</protein>
<organism evidence="1 2">
    <name type="scientific">Scardovia wiggsiae F0424</name>
    <dbReference type="NCBI Taxonomy" id="857290"/>
    <lineage>
        <taxon>Bacteria</taxon>
        <taxon>Bacillati</taxon>
        <taxon>Actinomycetota</taxon>
        <taxon>Actinomycetes</taxon>
        <taxon>Bifidobacteriales</taxon>
        <taxon>Bifidobacteriaceae</taxon>
        <taxon>Scardovia</taxon>
    </lineage>
</organism>
<dbReference type="EMBL" id="AGZS01000002">
    <property type="protein sequence ID" value="EJD65148.1"/>
    <property type="molecule type" value="Genomic_DNA"/>
</dbReference>
<dbReference type="OrthoDB" id="3243381at2"/>
<proteinExistence type="predicted"/>
<dbReference type="eggNOG" id="ENOG5032SA1">
    <property type="taxonomic scope" value="Bacteria"/>
</dbReference>
<name>J0DFP9_9BIFI</name>
<dbReference type="Gene3D" id="3.40.50.1820">
    <property type="entry name" value="alpha/beta hydrolase"/>
    <property type="match status" value="1"/>
</dbReference>
<dbReference type="Proteomes" id="UP000006415">
    <property type="component" value="Unassembled WGS sequence"/>
</dbReference>
<sequence>MAVQDFTDLQRKEITEVAYYNDIWKMNKNVRIDKGKTSIGTVVKVVRGRDNVEGDDPTGLDAVAIKDEKTKTIRIIFQGSQGSMFNSKDWSGNDWPMWGKHIVDGKGATPQLERAAAFTKKVLAENKGYSFEVYGHSLGSMDGQYAIASLSTQEASRLKGAWLYEGPNVYNVLDDEKRRRVDKYRNKINNYLDHRDIVPFGYVDSDHVIGNTFYVDSAFAGGKDIGDYIGRQHNWGGYQFTKDGKIVLESDSIKDMERISINTLKGYYPSAIGMYRLPSSERIFIDAIQACAVVKAIDSQIDSLEFHMQALKDKALGEAESDWAGIVNDLHVCYASHLSDEEIISALEAVGWSKEAFMGKVKESIDKLERAVKQECRKMRDTGEQVKAGIAKLVEKDSSLGRNIENYNIGILPQRGPTFGGR</sequence>
<dbReference type="SUPFAM" id="SSF53474">
    <property type="entry name" value="alpha/beta-Hydrolases"/>
    <property type="match status" value="1"/>
</dbReference>